<sequence>MVFLMVHKCEMKSKDTQGTKTEMQNHFNSGGLPNSLSDGPDGSDDANVHSNGYEEKERSTSRGYEEDIPKLMEYISMHCKDLGRTDNIIDDCIPQPLYDGVIYLNRYHINKLNEEFVVEPWTFEQHIGEAVFFTCWMSFSSQTSSGSSVQLGIDFLSPESLGEARKLSEEIRCLPNNHEAKLQALEVGKISLYAASSYIIEVQKLVFDPNLGLALGFEDPNLTLPVSQNLENIIKHRVSASAELYDFIHFLWESCSKNNIIAIFIQSNSTRGRPAMLIFFLVLRINLWFLCRQVPEGEDEAKTATIETVD</sequence>
<dbReference type="Proteomes" id="UP001632038">
    <property type="component" value="Unassembled WGS sequence"/>
</dbReference>
<comment type="caution">
    <text evidence="6">The sequence shown here is derived from an EMBL/GenBank/DDBJ whole genome shotgun (WGS) entry which is preliminary data.</text>
</comment>
<protein>
    <submittedName>
        <fullName evidence="6">Uncharacterized protein</fullName>
    </submittedName>
</protein>
<dbReference type="InterPro" id="IPR045109">
    <property type="entry name" value="LSDs-like"/>
</dbReference>
<evidence type="ECO:0000256" key="3">
    <source>
        <dbReference type="ARBA" id="ARBA00022723"/>
    </source>
</evidence>
<feature type="compositionally biased region" description="Polar residues" evidence="5">
    <location>
        <begin position="18"/>
        <end position="37"/>
    </location>
</feature>
<dbReference type="PANTHER" id="PTHR12549">
    <property type="entry name" value="JMJC DOMAIN-CONTAINING HISTONE DEMETHYLATION PROTEIN"/>
    <property type="match status" value="1"/>
</dbReference>
<dbReference type="GO" id="GO:0046872">
    <property type="term" value="F:metal ion binding"/>
    <property type="evidence" value="ECO:0007669"/>
    <property type="project" value="UniProtKB-KW"/>
</dbReference>
<evidence type="ECO:0000256" key="2">
    <source>
        <dbReference type="ARBA" id="ARBA00006801"/>
    </source>
</evidence>
<accession>A0ABD3C5J6</accession>
<evidence type="ECO:0000313" key="6">
    <source>
        <dbReference type="EMBL" id="KAL3625078.1"/>
    </source>
</evidence>
<name>A0ABD3C5J6_9LAMI</name>
<keyword evidence="7" id="KW-1185">Reference proteome</keyword>
<evidence type="ECO:0000313" key="7">
    <source>
        <dbReference type="Proteomes" id="UP001632038"/>
    </source>
</evidence>
<proteinExistence type="inferred from homology"/>
<evidence type="ECO:0000256" key="1">
    <source>
        <dbReference type="ARBA" id="ARBA00004123"/>
    </source>
</evidence>
<dbReference type="AlphaFoldDB" id="A0ABD3C5J6"/>
<feature type="compositionally biased region" description="Basic and acidic residues" evidence="5">
    <location>
        <begin position="52"/>
        <end position="64"/>
    </location>
</feature>
<comment type="subcellular location">
    <subcellularLocation>
        <location evidence="1">Nucleus</location>
    </subcellularLocation>
</comment>
<keyword evidence="4" id="KW-0539">Nucleus</keyword>
<comment type="similarity">
    <text evidence="2">Belongs to the JARID1 histone demethylase family.</text>
</comment>
<dbReference type="EMBL" id="JAVIJP010000053">
    <property type="protein sequence ID" value="KAL3625078.1"/>
    <property type="molecule type" value="Genomic_DNA"/>
</dbReference>
<keyword evidence="3" id="KW-0479">Metal-binding</keyword>
<evidence type="ECO:0000256" key="5">
    <source>
        <dbReference type="SAM" id="MobiDB-lite"/>
    </source>
</evidence>
<feature type="region of interest" description="Disordered" evidence="5">
    <location>
        <begin position="14"/>
        <end position="64"/>
    </location>
</feature>
<reference evidence="7" key="1">
    <citation type="journal article" date="2024" name="IScience">
        <title>Strigolactones Initiate the Formation of Haustorium-like Structures in Castilleja.</title>
        <authorList>
            <person name="Buerger M."/>
            <person name="Peterson D."/>
            <person name="Chory J."/>
        </authorList>
    </citation>
    <scope>NUCLEOTIDE SEQUENCE [LARGE SCALE GENOMIC DNA]</scope>
</reference>
<dbReference type="PANTHER" id="PTHR12549:SF17">
    <property type="entry name" value="E3 UBIQUITIN-PROTEIN LIGASE JMJ24"/>
    <property type="match status" value="1"/>
</dbReference>
<dbReference type="Gene3D" id="2.60.120.650">
    <property type="entry name" value="Cupin"/>
    <property type="match status" value="1"/>
</dbReference>
<evidence type="ECO:0000256" key="4">
    <source>
        <dbReference type="ARBA" id="ARBA00023242"/>
    </source>
</evidence>
<gene>
    <name evidence="6" type="ORF">CASFOL_031746</name>
</gene>
<organism evidence="6 7">
    <name type="scientific">Castilleja foliolosa</name>
    <dbReference type="NCBI Taxonomy" id="1961234"/>
    <lineage>
        <taxon>Eukaryota</taxon>
        <taxon>Viridiplantae</taxon>
        <taxon>Streptophyta</taxon>
        <taxon>Embryophyta</taxon>
        <taxon>Tracheophyta</taxon>
        <taxon>Spermatophyta</taxon>
        <taxon>Magnoliopsida</taxon>
        <taxon>eudicotyledons</taxon>
        <taxon>Gunneridae</taxon>
        <taxon>Pentapetalae</taxon>
        <taxon>asterids</taxon>
        <taxon>lamiids</taxon>
        <taxon>Lamiales</taxon>
        <taxon>Orobanchaceae</taxon>
        <taxon>Pedicularideae</taxon>
        <taxon>Castillejinae</taxon>
        <taxon>Castilleja</taxon>
    </lineage>
</organism>
<dbReference type="GO" id="GO:0005634">
    <property type="term" value="C:nucleus"/>
    <property type="evidence" value="ECO:0007669"/>
    <property type="project" value="UniProtKB-SubCell"/>
</dbReference>